<evidence type="ECO:0000313" key="2">
    <source>
        <dbReference type="EMBL" id="RUQ32610.1"/>
    </source>
</evidence>
<dbReference type="AlphaFoldDB" id="A0A433HW81"/>
<dbReference type="PANTHER" id="PTHR30383">
    <property type="entry name" value="THIOESTERASE 1/PROTEASE 1/LYSOPHOSPHOLIPASE L1"/>
    <property type="match status" value="1"/>
</dbReference>
<dbReference type="RefSeq" id="WP_126862901.1">
    <property type="nucleotide sequence ID" value="NZ_JAUSTX010000002.1"/>
</dbReference>
<protein>
    <submittedName>
        <fullName evidence="2">GDSL family lipase</fullName>
    </submittedName>
</protein>
<name>A0A433HW81_9BACI</name>
<dbReference type="PANTHER" id="PTHR30383:SF27">
    <property type="entry name" value="SPORE GERMINATION LIPASE LIPC"/>
    <property type="match status" value="1"/>
</dbReference>
<evidence type="ECO:0000313" key="3">
    <source>
        <dbReference type="Proteomes" id="UP000267430"/>
    </source>
</evidence>
<dbReference type="CDD" id="cd04506">
    <property type="entry name" value="SGNH_hydrolase_YpmR_like"/>
    <property type="match status" value="1"/>
</dbReference>
<accession>A0A433HW81</accession>
<dbReference type="InterPro" id="IPR051532">
    <property type="entry name" value="Ester_Hydrolysis_Enzymes"/>
</dbReference>
<proteinExistence type="predicted"/>
<dbReference type="GO" id="GO:0004622">
    <property type="term" value="F:phosphatidylcholine lysophospholipase activity"/>
    <property type="evidence" value="ECO:0007669"/>
    <property type="project" value="TreeGrafter"/>
</dbReference>
<dbReference type="Proteomes" id="UP000267430">
    <property type="component" value="Unassembled WGS sequence"/>
</dbReference>
<dbReference type="EMBL" id="RYZZ01000001">
    <property type="protein sequence ID" value="RUQ32610.1"/>
    <property type="molecule type" value="Genomic_DNA"/>
</dbReference>
<dbReference type="InterPro" id="IPR036514">
    <property type="entry name" value="SGNH_hydro_sf"/>
</dbReference>
<comment type="caution">
    <text evidence="2">The sequence shown here is derived from an EMBL/GenBank/DDBJ whole genome shotgun (WGS) entry which is preliminary data.</text>
</comment>
<dbReference type="Pfam" id="PF13472">
    <property type="entry name" value="Lipase_GDSL_2"/>
    <property type="match status" value="1"/>
</dbReference>
<dbReference type="SUPFAM" id="SSF52266">
    <property type="entry name" value="SGNH hydrolase"/>
    <property type="match status" value="1"/>
</dbReference>
<gene>
    <name evidence="2" type="ORF">ELQ35_00500</name>
</gene>
<reference evidence="2 3" key="1">
    <citation type="submission" date="2018-12" db="EMBL/GenBank/DDBJ databases">
        <title>Bacillus chawlae sp. nov., Bacillus glennii sp. nov., and Bacillus saganii sp. nov. Isolated from the Vehicle Assembly Building at Kennedy Space Center where the Viking Spacecraft were Assembled.</title>
        <authorList>
            <person name="Seuylemezian A."/>
            <person name="Vaishampayan P."/>
        </authorList>
    </citation>
    <scope>NUCLEOTIDE SEQUENCE [LARGE SCALE GENOMIC DNA]</scope>
    <source>
        <strain evidence="2 3">L5</strain>
    </source>
</reference>
<dbReference type="InterPro" id="IPR013830">
    <property type="entry name" value="SGNH_hydro"/>
</dbReference>
<dbReference type="PROSITE" id="PS51257">
    <property type="entry name" value="PROKAR_LIPOPROTEIN"/>
    <property type="match status" value="1"/>
</dbReference>
<dbReference type="Gene3D" id="3.40.50.1110">
    <property type="entry name" value="SGNH hydrolase"/>
    <property type="match status" value="1"/>
</dbReference>
<keyword evidence="3" id="KW-1185">Reference proteome</keyword>
<evidence type="ECO:0000259" key="1">
    <source>
        <dbReference type="Pfam" id="PF13472"/>
    </source>
</evidence>
<dbReference type="OrthoDB" id="252349at2"/>
<organism evidence="2 3">
    <name type="scientific">Peribacillus cavernae</name>
    <dbReference type="NCBI Taxonomy" id="1674310"/>
    <lineage>
        <taxon>Bacteria</taxon>
        <taxon>Bacillati</taxon>
        <taxon>Bacillota</taxon>
        <taxon>Bacilli</taxon>
        <taxon>Bacillales</taxon>
        <taxon>Bacillaceae</taxon>
        <taxon>Peribacillus</taxon>
    </lineage>
</organism>
<feature type="domain" description="SGNH hydrolase-type esterase" evidence="1">
    <location>
        <begin position="56"/>
        <end position="248"/>
    </location>
</feature>
<sequence>MKLKITYLFLCAIVVSACSHDRPVYVESVGQNKSISLAKKDIPVSFFPDPIRIVSIGDSLTQGVGDSTEAGGYLPYLRNRLEKEPQITTANFINHGIRGNRTDQLLKRLDSEKLRQDIIRADCVIITIGGNDIMKVVRENFSNLTMGQFEQAKTGYEERLEKIMSRVRSYNSSTQIYLVGLYNPFSKWLTAFKELDLIMDEWNESSREIVSRYGDAYFIEIGDIFKQSKEDLLFTEDYFHPNDRGYELIAARIYKNMEENKFTEDTLEASAKGDEE</sequence>